<keyword evidence="1" id="KW-0175">Coiled coil</keyword>
<proteinExistence type="predicted"/>
<feature type="coiled-coil region" evidence="1">
    <location>
        <begin position="246"/>
        <end position="291"/>
    </location>
</feature>
<protein>
    <submittedName>
        <fullName evidence="2">STRUCTURAL MAINTENANCE OF CHROMOSOMES PROTEIN</fullName>
    </submittedName>
</protein>
<reference evidence="2" key="1">
    <citation type="journal article" date="2021" name="Proc. Natl. Acad. Sci. U.S.A.">
        <title>A Catalog of Tens of Thousands of Viruses from Human Metagenomes Reveals Hidden Associations with Chronic Diseases.</title>
        <authorList>
            <person name="Tisza M.J."/>
            <person name="Buck C.B."/>
        </authorList>
    </citation>
    <scope>NUCLEOTIDE SEQUENCE</scope>
    <source>
        <strain evidence="2">Ctub511</strain>
    </source>
</reference>
<evidence type="ECO:0000313" key="2">
    <source>
        <dbReference type="EMBL" id="DAF88111.1"/>
    </source>
</evidence>
<dbReference type="InterPro" id="IPR027417">
    <property type="entry name" value="P-loop_NTPase"/>
</dbReference>
<dbReference type="Gene3D" id="3.40.50.300">
    <property type="entry name" value="P-loop containing nucleotide triphosphate hydrolases"/>
    <property type="match status" value="1"/>
</dbReference>
<organism evidence="2">
    <name type="scientific">Siphoviridae sp. ctub511</name>
    <dbReference type="NCBI Taxonomy" id="2825714"/>
    <lineage>
        <taxon>Viruses</taxon>
        <taxon>Duplodnaviria</taxon>
        <taxon>Heunggongvirae</taxon>
        <taxon>Uroviricota</taxon>
        <taxon>Caudoviricetes</taxon>
    </lineage>
</organism>
<dbReference type="EMBL" id="BK015978">
    <property type="protein sequence ID" value="DAF88111.1"/>
    <property type="molecule type" value="Genomic_DNA"/>
</dbReference>
<feature type="coiled-coil region" evidence="1">
    <location>
        <begin position="351"/>
        <end position="378"/>
    </location>
</feature>
<sequence length="476" mass="54407">MKTTKIKIRNLFGITETELDGKNVEVTGKNGVGKTSIIDAIKYALTNDSERDYILKKGESEGEILIETDTGLYIDRKKRANQADYKSIKDGGKVVSSPEAMLKTIFTPLQLDPVKFIQLSKKEQNRAILDLIEFDWDLNWIKEQFGEIPPDVNYEQNILQVLNDIQAENGHYFQARQDINRELRNKKAFVEEIAGTIPSNYEAEKWENYDLGDTYKRIEKAKEINSRIERAKIFKDSYDNKVRGYEAEKEIQVSSEREKIANEREELSSSIERMKAEIKAAEDKLTTLDGKLTDKIELAESAYREKIAKLDSDMQVADEYINKEKVDTSADEEEVKTAEEMKKHLNEFYRMRRLQEECEKLADESNEYTEKIELARELPGKILETATIPLEGLTVEDGVPLINGLPISNLSEGEKLNLCVDVALSKPNNLQIILIDGAEKLSDDNRAKLYEKCKASGLQFIATRTTNGEDMEVNYL</sequence>
<name>A0A8S5U0Y7_9CAUD</name>
<accession>A0A8S5U0Y7</accession>
<dbReference type="SUPFAM" id="SSF52540">
    <property type="entry name" value="P-loop containing nucleoside triphosphate hydrolases"/>
    <property type="match status" value="1"/>
</dbReference>
<evidence type="ECO:0000256" key="1">
    <source>
        <dbReference type="SAM" id="Coils"/>
    </source>
</evidence>